<accession>A0A2W5HIL5</accession>
<dbReference type="EMBL" id="QFOL01000014">
    <property type="protein sequence ID" value="PZP53579.1"/>
    <property type="molecule type" value="Genomic_DNA"/>
</dbReference>
<dbReference type="AlphaFoldDB" id="A0A2W5HIL5"/>
<evidence type="ECO:0000313" key="2">
    <source>
        <dbReference type="Proteomes" id="UP000249769"/>
    </source>
</evidence>
<organism evidence="1 2">
    <name type="scientific">Agrobacterium fabrum</name>
    <dbReference type="NCBI Taxonomy" id="1176649"/>
    <lineage>
        <taxon>Bacteria</taxon>
        <taxon>Pseudomonadati</taxon>
        <taxon>Pseudomonadota</taxon>
        <taxon>Alphaproteobacteria</taxon>
        <taxon>Hyphomicrobiales</taxon>
        <taxon>Rhizobiaceae</taxon>
        <taxon>Rhizobium/Agrobacterium group</taxon>
        <taxon>Agrobacterium</taxon>
        <taxon>Agrobacterium tumefaciens complex</taxon>
    </lineage>
</organism>
<gene>
    <name evidence="1" type="ORF">DI595_02975</name>
</gene>
<evidence type="ECO:0000313" key="1">
    <source>
        <dbReference type="EMBL" id="PZP53579.1"/>
    </source>
</evidence>
<dbReference type="Proteomes" id="UP000249769">
    <property type="component" value="Unassembled WGS sequence"/>
</dbReference>
<proteinExistence type="predicted"/>
<sequence length="62" mass="6826">MKPFAGFRDASVAKAAGKHVDKGLYTLAVILGLDPRIHGRARLWILGSSPRMTTEGFRRLCD</sequence>
<name>A0A2W5HIL5_9HYPH</name>
<protein>
    <submittedName>
        <fullName evidence="1">Uncharacterized protein</fullName>
    </submittedName>
</protein>
<comment type="caution">
    <text evidence="1">The sequence shown here is derived from an EMBL/GenBank/DDBJ whole genome shotgun (WGS) entry which is preliminary data.</text>
</comment>
<reference evidence="1 2" key="1">
    <citation type="submission" date="2017-08" db="EMBL/GenBank/DDBJ databases">
        <title>Infants hospitalized years apart are colonized by the same room-sourced microbial strains.</title>
        <authorList>
            <person name="Brooks B."/>
            <person name="Olm M.R."/>
            <person name="Firek B.A."/>
            <person name="Baker R."/>
            <person name="Thomas B.C."/>
            <person name="Morowitz M.J."/>
            <person name="Banfield J.F."/>
        </authorList>
    </citation>
    <scope>NUCLEOTIDE SEQUENCE [LARGE SCALE GENOMIC DNA]</scope>
    <source>
        <strain evidence="1">S2_009_000_R2_73</strain>
    </source>
</reference>